<keyword evidence="3" id="KW-1185">Reference proteome</keyword>
<organism evidence="2 3">
    <name type="scientific">Longispora fulva</name>
    <dbReference type="NCBI Taxonomy" id="619741"/>
    <lineage>
        <taxon>Bacteria</taxon>
        <taxon>Bacillati</taxon>
        <taxon>Actinomycetota</taxon>
        <taxon>Actinomycetes</taxon>
        <taxon>Micromonosporales</taxon>
        <taxon>Micromonosporaceae</taxon>
        <taxon>Longispora</taxon>
    </lineage>
</organism>
<comment type="caution">
    <text evidence="2">The sequence shown here is derived from an EMBL/GenBank/DDBJ whole genome shotgun (WGS) entry which is preliminary data.</text>
</comment>
<protein>
    <submittedName>
        <fullName evidence="2">UDP:flavonoid glycosyltransferase YjiC (YdhE family)</fullName>
    </submittedName>
</protein>
<evidence type="ECO:0000313" key="2">
    <source>
        <dbReference type="EMBL" id="MBG6136226.1"/>
    </source>
</evidence>
<dbReference type="InterPro" id="IPR050426">
    <property type="entry name" value="Glycosyltransferase_28"/>
</dbReference>
<evidence type="ECO:0000313" key="3">
    <source>
        <dbReference type="Proteomes" id="UP000622552"/>
    </source>
</evidence>
<dbReference type="SUPFAM" id="SSF53756">
    <property type="entry name" value="UDP-Glycosyltransferase/glycogen phosphorylase"/>
    <property type="match status" value="1"/>
</dbReference>
<name>A0A8J7GEH4_9ACTN</name>
<evidence type="ECO:0000259" key="1">
    <source>
        <dbReference type="Pfam" id="PF06722"/>
    </source>
</evidence>
<dbReference type="GO" id="GO:0008194">
    <property type="term" value="F:UDP-glycosyltransferase activity"/>
    <property type="evidence" value="ECO:0007669"/>
    <property type="project" value="InterPro"/>
</dbReference>
<reference evidence="2" key="1">
    <citation type="submission" date="2020-11" db="EMBL/GenBank/DDBJ databases">
        <title>Sequencing the genomes of 1000 actinobacteria strains.</title>
        <authorList>
            <person name="Klenk H.-P."/>
        </authorList>
    </citation>
    <scope>NUCLEOTIDE SEQUENCE</scope>
    <source>
        <strain evidence="2">DSM 45356</strain>
    </source>
</reference>
<dbReference type="InterPro" id="IPR002213">
    <property type="entry name" value="UDP_glucos_trans"/>
</dbReference>
<dbReference type="GO" id="GO:0016758">
    <property type="term" value="F:hexosyltransferase activity"/>
    <property type="evidence" value="ECO:0007669"/>
    <property type="project" value="UniProtKB-ARBA"/>
</dbReference>
<sequence>MADILFATWDGGGNVPPALGLAARLGDRGHRVRFLGHDVQRAAITAAGFEFTAYQKALPFSSASSNPPEVVAATFGDRGMGEDVVTEARSRPTDLVIIDCLLIGALHAANQAGLRYVTLEHLFDGFLRTGWLNGMALAEPIRILEPARCWNSAAMTLVASLAELDPGAAVRQPANLHYTGPMVTGSPRSTTDSAVLVSLSTYNFPGQTLAMQNILDALAPLDTRIVVTTGPVIDGAKLQVPRNAVVHRFVPHRELMPHVSLVVGHGGHATTMQALAHDLPVAVMPMHPLLDQPMVGEAVEAAGAGRLLRKEATPDELRPILAELNQDGPHRTAAARLGAAIRAAHGADTGAELLDELIGQPATGRY</sequence>
<accession>A0A8J7GEH4</accession>
<dbReference type="RefSeq" id="WP_197003228.1">
    <property type="nucleotide sequence ID" value="NZ_BONS01000039.1"/>
</dbReference>
<dbReference type="PANTHER" id="PTHR48050:SF13">
    <property type="entry name" value="STEROL 3-BETA-GLUCOSYLTRANSFERASE UGT80A2"/>
    <property type="match status" value="1"/>
</dbReference>
<gene>
    <name evidence="2" type="ORF">IW245_002420</name>
</gene>
<dbReference type="GO" id="GO:0017000">
    <property type="term" value="P:antibiotic biosynthetic process"/>
    <property type="evidence" value="ECO:0007669"/>
    <property type="project" value="UniProtKB-ARBA"/>
</dbReference>
<dbReference type="Pfam" id="PF06722">
    <property type="entry name" value="EryCIII-like_C"/>
    <property type="match status" value="1"/>
</dbReference>
<dbReference type="Gene3D" id="3.40.50.2000">
    <property type="entry name" value="Glycogen Phosphorylase B"/>
    <property type="match status" value="2"/>
</dbReference>
<dbReference type="CDD" id="cd03784">
    <property type="entry name" value="GT1_Gtf-like"/>
    <property type="match status" value="1"/>
</dbReference>
<dbReference type="AlphaFoldDB" id="A0A8J7GEH4"/>
<feature type="domain" description="Erythromycin biosynthesis protein CIII-like C-terminal" evidence="1">
    <location>
        <begin position="213"/>
        <end position="340"/>
    </location>
</feature>
<dbReference type="PANTHER" id="PTHR48050">
    <property type="entry name" value="STEROL 3-BETA-GLUCOSYLTRANSFERASE"/>
    <property type="match status" value="1"/>
</dbReference>
<proteinExistence type="predicted"/>
<dbReference type="InterPro" id="IPR010610">
    <property type="entry name" value="EryCIII-like_C"/>
</dbReference>
<dbReference type="EMBL" id="JADOUF010000001">
    <property type="protein sequence ID" value="MBG6136226.1"/>
    <property type="molecule type" value="Genomic_DNA"/>
</dbReference>
<dbReference type="Proteomes" id="UP000622552">
    <property type="component" value="Unassembled WGS sequence"/>
</dbReference>